<dbReference type="Proteomes" id="UP001210211">
    <property type="component" value="Unassembled WGS sequence"/>
</dbReference>
<feature type="domain" description="DUF2921" evidence="2">
    <location>
        <begin position="257"/>
        <end position="368"/>
    </location>
</feature>
<feature type="domain" description="DUF2921" evidence="2">
    <location>
        <begin position="394"/>
        <end position="574"/>
    </location>
</feature>
<protein>
    <recommendedName>
        <fullName evidence="2">DUF2921 domain-containing protein</fullName>
    </recommendedName>
</protein>
<name>A0AAD6A3F8_9POAL</name>
<gene>
    <name evidence="3" type="ORF">LUZ61_012625</name>
</gene>
<sequence>MPFFLQQILLISLTFLIFSLDASLAEPLSVTSYSQHCDANASQPTRLLFSASDSFSISDGIFFGGGHQLKNFLFPPPSKGINRFFDTTMPNLFYFQPTQVHLTRDNGILKLEGTLVLQGGYARIESKSHPGRYHHERRKVIFKFLGFWSQYTGKLCMVGLADYQPSDEDHIADARSAVLKLDFPKTSNITTSVINGTITSTALGSSPAYFDTISLQAYEQKAYKYTITLHAQESCSDLPEAGSVATDVESICSNLESFMRGEYFSSRKLVSLLGFEYISISQLKCSSSGRVHMLMLLSNQGAYFRRSTHLQPGKSLVAEGIWDHQKHRLCLLACKLIWEENHSSARPKIGGCNLGLAIWFTATFSLRNLPGSKYEYTEVDTAKMYCTIISNPDHKIKKRYPDASLHRDMSFDVNVLDSNGKSGWGRIEQVSVDDTYHGNPNGGFFQSVYIDTYDINTASSSRQAKQNRTIWNVGYALSYNVWSKKFREFVQISAEGIYNSTTGTLCLVGCRLPTFKYMNGTTAEDGNSTIDDENLDCKIFIQIQLPPLDAKNEKGTGTIKSMRAISDPLYFKPLNVELSVFYGFESTETFLRMDAEIVMLCFSLHGSGSLFLKVKVRLTLAMQQILL</sequence>
<keyword evidence="1" id="KW-0732">Signal</keyword>
<evidence type="ECO:0000256" key="1">
    <source>
        <dbReference type="SAM" id="SignalP"/>
    </source>
</evidence>
<accession>A0AAD6A3F8</accession>
<evidence type="ECO:0000259" key="2">
    <source>
        <dbReference type="Pfam" id="PF25333"/>
    </source>
</evidence>
<comment type="caution">
    <text evidence="3">The sequence shown here is derived from an EMBL/GenBank/DDBJ whole genome shotgun (WGS) entry which is preliminary data.</text>
</comment>
<dbReference type="InterPro" id="IPR057425">
    <property type="entry name" value="DUF2921_N"/>
</dbReference>
<feature type="signal peptide" evidence="1">
    <location>
        <begin position="1"/>
        <end position="25"/>
    </location>
</feature>
<evidence type="ECO:0000313" key="4">
    <source>
        <dbReference type="Proteomes" id="UP001210211"/>
    </source>
</evidence>
<keyword evidence="4" id="KW-1185">Reference proteome</keyword>
<reference evidence="3 4" key="1">
    <citation type="journal article" date="2022" name="Cell">
        <title>Repeat-based holocentromeres influence genome architecture and karyotype evolution.</title>
        <authorList>
            <person name="Hofstatter P.G."/>
            <person name="Thangavel G."/>
            <person name="Lux T."/>
            <person name="Neumann P."/>
            <person name="Vondrak T."/>
            <person name="Novak P."/>
            <person name="Zhang M."/>
            <person name="Costa L."/>
            <person name="Castellani M."/>
            <person name="Scott A."/>
            <person name="Toegelov H."/>
            <person name="Fuchs J."/>
            <person name="Mata-Sucre Y."/>
            <person name="Dias Y."/>
            <person name="Vanzela A.L.L."/>
            <person name="Huettel B."/>
            <person name="Almeida C.C.S."/>
            <person name="Simkova H."/>
            <person name="Souza G."/>
            <person name="Pedrosa-Harand A."/>
            <person name="Macas J."/>
            <person name="Mayer K.F.X."/>
            <person name="Houben A."/>
            <person name="Marques A."/>
        </authorList>
    </citation>
    <scope>NUCLEOTIDE SEQUENCE [LARGE SCALE GENOMIC DNA]</scope>
    <source>
        <strain evidence="3">RhyTen1mFocal</strain>
    </source>
</reference>
<dbReference type="PANTHER" id="PTHR33389">
    <property type="entry name" value="FAMILY PROTEIN, PUTATIVE (DUF2921)-RELATED"/>
    <property type="match status" value="1"/>
</dbReference>
<proteinExistence type="predicted"/>
<feature type="chain" id="PRO_5042263702" description="DUF2921 domain-containing protein" evidence="1">
    <location>
        <begin position="26"/>
        <end position="627"/>
    </location>
</feature>
<evidence type="ECO:0000313" key="3">
    <source>
        <dbReference type="EMBL" id="KAJ3708920.1"/>
    </source>
</evidence>
<feature type="domain" description="DUF2921" evidence="2">
    <location>
        <begin position="33"/>
        <end position="214"/>
    </location>
</feature>
<dbReference type="PANTHER" id="PTHR33389:SF18">
    <property type="entry name" value="OS01G0677900 PROTEIN"/>
    <property type="match status" value="1"/>
</dbReference>
<organism evidence="3 4">
    <name type="scientific">Rhynchospora tenuis</name>
    <dbReference type="NCBI Taxonomy" id="198213"/>
    <lineage>
        <taxon>Eukaryota</taxon>
        <taxon>Viridiplantae</taxon>
        <taxon>Streptophyta</taxon>
        <taxon>Embryophyta</taxon>
        <taxon>Tracheophyta</taxon>
        <taxon>Spermatophyta</taxon>
        <taxon>Magnoliopsida</taxon>
        <taxon>Liliopsida</taxon>
        <taxon>Poales</taxon>
        <taxon>Cyperaceae</taxon>
        <taxon>Cyperoideae</taxon>
        <taxon>Rhynchosporeae</taxon>
        <taxon>Rhynchospora</taxon>
    </lineage>
</organism>
<dbReference type="EMBL" id="JAMRDG010000001">
    <property type="protein sequence ID" value="KAJ3708920.1"/>
    <property type="molecule type" value="Genomic_DNA"/>
</dbReference>
<dbReference type="Pfam" id="PF25333">
    <property type="entry name" value="DUF2921_N"/>
    <property type="match status" value="3"/>
</dbReference>
<dbReference type="AlphaFoldDB" id="A0AAD6A3F8"/>